<organism evidence="3 5">
    <name type="scientific">Candidatus Iainarchaeum sp</name>
    <dbReference type="NCBI Taxonomy" id="3101447"/>
    <lineage>
        <taxon>Archaea</taxon>
        <taxon>Candidatus Iainarchaeota</taxon>
        <taxon>Candidatus Iainarchaeia</taxon>
        <taxon>Candidatus Iainarchaeales</taxon>
        <taxon>Candidatus Iainarchaeaceae</taxon>
        <taxon>Candidatus Iainarchaeum</taxon>
    </lineage>
</organism>
<protein>
    <submittedName>
        <fullName evidence="4">Prepilin peptidase</fullName>
    </submittedName>
</protein>
<comment type="caution">
    <text evidence="3">The sequence shown here is derived from an EMBL/GenBank/DDBJ whole genome shotgun (WGS) entry which is preliminary data.</text>
</comment>
<evidence type="ECO:0000256" key="1">
    <source>
        <dbReference type="SAM" id="Phobius"/>
    </source>
</evidence>
<dbReference type="AlphaFoldDB" id="A0A7J4ISP9"/>
<feature type="transmembrane region" description="Helical" evidence="1">
    <location>
        <begin position="28"/>
        <end position="46"/>
    </location>
</feature>
<reference evidence="4" key="2">
    <citation type="submission" date="2021-03" db="EMBL/GenBank/DDBJ databases">
        <authorList>
            <person name="Jaffe A."/>
        </authorList>
    </citation>
    <scope>NUCLEOTIDE SEQUENCE</scope>
    <source>
        <strain evidence="4">RIFCSPHIGHO2_01_FULL_GW2011_AR10_43_9</strain>
    </source>
</reference>
<evidence type="ECO:0000313" key="4">
    <source>
        <dbReference type="EMBL" id="MBS3059426.1"/>
    </source>
</evidence>
<feature type="domain" description="Prepilin type IV endopeptidase peptidase" evidence="2">
    <location>
        <begin position="11"/>
        <end position="107"/>
    </location>
</feature>
<dbReference type="Gene3D" id="1.20.120.1220">
    <property type="match status" value="1"/>
</dbReference>
<accession>A0A7J4ISP9</accession>
<sequence length="270" mass="29747">MELLFLRQALVLAGTALAAYADIKTGLIFDRITYPMIALGVIFNLIEFDLNAFLVAGIVFAVGFALYYFGKIGGGDVKLFTGTALLMPFLNGTVFILSVLIVAGITAVVFLAVFYVMKYARKGIDWKFNSAGIRKSIFLGVVLVVYFYFLVSAGIAPISYAVALGIPMVFALAFLALERGIRKEFFLEEVKIGELEEDDILASDFLKEEEANKINAGMKGVIDKKLQERIKALGFNKVKVYRNLPKFAPFVFLGVVASIAWPEVLNAFLM</sequence>
<reference evidence="4" key="3">
    <citation type="submission" date="2021-05" db="EMBL/GenBank/DDBJ databases">
        <title>Protein family content uncovers lineage relationships and bacterial pathway maintenance mechanisms in DPANN archaea.</title>
        <authorList>
            <person name="Castelle C.J."/>
            <person name="Meheust R."/>
            <person name="Jaffe A.L."/>
            <person name="Seitz K."/>
            <person name="Gong X."/>
            <person name="Baker B.J."/>
            <person name="Banfield J.F."/>
        </authorList>
    </citation>
    <scope>NUCLEOTIDE SEQUENCE</scope>
    <source>
        <strain evidence="4">RIFCSPHIGHO2_01_FULL_GW2011_AR10_43_9</strain>
    </source>
</reference>
<name>A0A7J4ISP9_9ARCH</name>
<dbReference type="Proteomes" id="UP000683213">
    <property type="component" value="Unassembled WGS sequence"/>
</dbReference>
<dbReference type="Proteomes" id="UP000577419">
    <property type="component" value="Unassembled WGS sequence"/>
</dbReference>
<dbReference type="GO" id="GO:0016020">
    <property type="term" value="C:membrane"/>
    <property type="evidence" value="ECO:0007669"/>
    <property type="project" value="InterPro"/>
</dbReference>
<feature type="transmembrane region" description="Helical" evidence="1">
    <location>
        <begin position="137"/>
        <end position="155"/>
    </location>
</feature>
<feature type="transmembrane region" description="Helical" evidence="1">
    <location>
        <begin position="247"/>
        <end position="269"/>
    </location>
</feature>
<feature type="transmembrane region" description="Helical" evidence="1">
    <location>
        <begin position="161"/>
        <end position="177"/>
    </location>
</feature>
<keyword evidence="1" id="KW-0812">Transmembrane</keyword>
<evidence type="ECO:0000259" key="2">
    <source>
        <dbReference type="Pfam" id="PF01478"/>
    </source>
</evidence>
<feature type="transmembrane region" description="Helical" evidence="1">
    <location>
        <begin position="89"/>
        <end position="116"/>
    </location>
</feature>
<dbReference type="EMBL" id="JAGVWF010000045">
    <property type="protein sequence ID" value="MBS3059426.1"/>
    <property type="molecule type" value="Genomic_DNA"/>
</dbReference>
<dbReference type="EMBL" id="DUFG01000005">
    <property type="protein sequence ID" value="HIH07850.1"/>
    <property type="molecule type" value="Genomic_DNA"/>
</dbReference>
<proteinExistence type="predicted"/>
<evidence type="ECO:0000313" key="3">
    <source>
        <dbReference type="EMBL" id="HIH07850.1"/>
    </source>
</evidence>
<reference evidence="5" key="1">
    <citation type="journal article" date="2020" name="bioRxiv">
        <title>A rank-normalized archaeal taxonomy based on genome phylogeny resolves widespread incomplete and uneven classifications.</title>
        <authorList>
            <person name="Rinke C."/>
            <person name="Chuvochina M."/>
            <person name="Mussig A.J."/>
            <person name="Chaumeil P.-A."/>
            <person name="Waite D.W."/>
            <person name="Whitman W.B."/>
            <person name="Parks D.H."/>
            <person name="Hugenholtz P."/>
        </authorList>
    </citation>
    <scope>NUCLEOTIDE SEQUENCE [LARGE SCALE GENOMIC DNA]</scope>
</reference>
<feature type="transmembrane region" description="Helical" evidence="1">
    <location>
        <begin position="53"/>
        <end position="69"/>
    </location>
</feature>
<dbReference type="Pfam" id="PF01478">
    <property type="entry name" value="Peptidase_A24"/>
    <property type="match status" value="1"/>
</dbReference>
<keyword evidence="1" id="KW-0472">Membrane</keyword>
<evidence type="ECO:0000313" key="5">
    <source>
        <dbReference type="Proteomes" id="UP000577419"/>
    </source>
</evidence>
<keyword evidence="1" id="KW-1133">Transmembrane helix</keyword>
<gene>
    <name evidence="3" type="ORF">HA237_00600</name>
    <name evidence="4" type="ORF">J4224_03305</name>
</gene>
<dbReference type="GO" id="GO:0004190">
    <property type="term" value="F:aspartic-type endopeptidase activity"/>
    <property type="evidence" value="ECO:0007669"/>
    <property type="project" value="InterPro"/>
</dbReference>
<dbReference type="InterPro" id="IPR000045">
    <property type="entry name" value="Prepilin_IV_endopep_pep"/>
</dbReference>